<proteinExistence type="predicted"/>
<gene>
    <name evidence="1" type="ORF">JTE90_006896</name>
</gene>
<sequence>MLKILPYPTTDPPLASYDLLLVYLIQICLFTQPKNKMTLCRGRRKSAKSISINKAPSFYTPKKNSSGASSPATFLKEKSRFIRIYQKRRWKINTLWQEKENEFCFLAKCFLFSFVVLSAHSCHNILLCWVEEAATGLRSEMYSKISIMEAI</sequence>
<keyword evidence="2" id="KW-1185">Reference proteome</keyword>
<dbReference type="AlphaFoldDB" id="A0AAV6VQY5"/>
<reference evidence="1 2" key="1">
    <citation type="journal article" date="2022" name="Nat. Ecol. Evol.">
        <title>A masculinizing supergene underlies an exaggerated male reproductive morph in a spider.</title>
        <authorList>
            <person name="Hendrickx F."/>
            <person name="De Corte Z."/>
            <person name="Sonet G."/>
            <person name="Van Belleghem S.M."/>
            <person name="Kostlbacher S."/>
            <person name="Vangestel C."/>
        </authorList>
    </citation>
    <scope>NUCLEOTIDE SEQUENCE [LARGE SCALE GENOMIC DNA]</scope>
    <source>
        <strain evidence="1">W744_W776</strain>
    </source>
</reference>
<organism evidence="1 2">
    <name type="scientific">Oedothorax gibbosus</name>
    <dbReference type="NCBI Taxonomy" id="931172"/>
    <lineage>
        <taxon>Eukaryota</taxon>
        <taxon>Metazoa</taxon>
        <taxon>Ecdysozoa</taxon>
        <taxon>Arthropoda</taxon>
        <taxon>Chelicerata</taxon>
        <taxon>Arachnida</taxon>
        <taxon>Araneae</taxon>
        <taxon>Araneomorphae</taxon>
        <taxon>Entelegynae</taxon>
        <taxon>Araneoidea</taxon>
        <taxon>Linyphiidae</taxon>
        <taxon>Erigoninae</taxon>
        <taxon>Oedothorax</taxon>
    </lineage>
</organism>
<accession>A0AAV6VQY5</accession>
<dbReference type="Proteomes" id="UP000827092">
    <property type="component" value="Unassembled WGS sequence"/>
</dbReference>
<name>A0AAV6VQY5_9ARAC</name>
<evidence type="ECO:0000313" key="2">
    <source>
        <dbReference type="Proteomes" id="UP000827092"/>
    </source>
</evidence>
<protein>
    <submittedName>
        <fullName evidence="1">Uncharacterized protein</fullName>
    </submittedName>
</protein>
<comment type="caution">
    <text evidence="1">The sequence shown here is derived from an EMBL/GenBank/DDBJ whole genome shotgun (WGS) entry which is preliminary data.</text>
</comment>
<evidence type="ECO:0000313" key="1">
    <source>
        <dbReference type="EMBL" id="KAG8198144.1"/>
    </source>
</evidence>
<dbReference type="EMBL" id="JAFNEN010000043">
    <property type="protein sequence ID" value="KAG8198144.1"/>
    <property type="molecule type" value="Genomic_DNA"/>
</dbReference>